<sequence length="272" mass="32573">MEENKDLFEEWEKEYQKLKKRQKQKNKIQDNQLEADVIIKPLRKRAAKADNKDQQDKECRAVQQINTQNQTIDYILTGTQVEQVAIDQKDIKFEPNKSKPRKNFEVGKNVVKIEDGMIKYEYTNSFNIRVNNYMKKSHLSKDMEKYIHQQQIEEQNQQIEKYKRLRKDGPFIKDEEVLLFCGNTQTQNVRIKNEGDTQIIVEAEDDCQISKIDYSKRLPDFTKIPHEVIKEELQKNGYRTSKFKKSDFTRFMIETWQYKKQGVIPKNYSEDN</sequence>
<keyword evidence="1" id="KW-0175">Coiled coil</keyword>
<feature type="coiled-coil region" evidence="1">
    <location>
        <begin position="1"/>
        <end position="28"/>
    </location>
</feature>
<dbReference type="AlphaFoldDB" id="A0A078ATQ8"/>
<gene>
    <name evidence="2" type="primary">Contig11968.g12801</name>
    <name evidence="2" type="ORF">STYLEM_13285</name>
</gene>
<proteinExistence type="predicted"/>
<dbReference type="EMBL" id="CCKQ01012610">
    <property type="protein sequence ID" value="CDW84228.1"/>
    <property type="molecule type" value="Genomic_DNA"/>
</dbReference>
<dbReference type="Proteomes" id="UP000039865">
    <property type="component" value="Unassembled WGS sequence"/>
</dbReference>
<dbReference type="InParanoid" id="A0A078ATQ8"/>
<reference evidence="2 3" key="1">
    <citation type="submission" date="2014-06" db="EMBL/GenBank/DDBJ databases">
        <authorList>
            <person name="Swart Estienne"/>
        </authorList>
    </citation>
    <scope>NUCLEOTIDE SEQUENCE [LARGE SCALE GENOMIC DNA]</scope>
    <source>
        <strain evidence="2 3">130c</strain>
    </source>
</reference>
<name>A0A078ATQ8_STYLE</name>
<evidence type="ECO:0000256" key="1">
    <source>
        <dbReference type="SAM" id="Coils"/>
    </source>
</evidence>
<organism evidence="2 3">
    <name type="scientific">Stylonychia lemnae</name>
    <name type="common">Ciliate</name>
    <dbReference type="NCBI Taxonomy" id="5949"/>
    <lineage>
        <taxon>Eukaryota</taxon>
        <taxon>Sar</taxon>
        <taxon>Alveolata</taxon>
        <taxon>Ciliophora</taxon>
        <taxon>Intramacronucleata</taxon>
        <taxon>Spirotrichea</taxon>
        <taxon>Stichotrichia</taxon>
        <taxon>Sporadotrichida</taxon>
        <taxon>Oxytrichidae</taxon>
        <taxon>Stylonychinae</taxon>
        <taxon>Stylonychia</taxon>
    </lineage>
</organism>
<keyword evidence="3" id="KW-1185">Reference proteome</keyword>
<protein>
    <submittedName>
        <fullName evidence="2">Uncharacterized protein</fullName>
    </submittedName>
</protein>
<accession>A0A078ATQ8</accession>
<evidence type="ECO:0000313" key="3">
    <source>
        <dbReference type="Proteomes" id="UP000039865"/>
    </source>
</evidence>
<evidence type="ECO:0000313" key="2">
    <source>
        <dbReference type="EMBL" id="CDW84228.1"/>
    </source>
</evidence>